<evidence type="ECO:0000256" key="2">
    <source>
        <dbReference type="PROSITE-ProRule" id="PRU00285"/>
    </source>
</evidence>
<feature type="domain" description="SHSP" evidence="3">
    <location>
        <begin position="36"/>
        <end position="105"/>
    </location>
</feature>
<dbReference type="Proteomes" id="UP000008311">
    <property type="component" value="Unassembled WGS sequence"/>
</dbReference>
<dbReference type="AlphaFoldDB" id="B9SN53"/>
<dbReference type="PROSITE" id="PS01031">
    <property type="entry name" value="SHSP"/>
    <property type="match status" value="1"/>
</dbReference>
<protein>
    <submittedName>
        <fullName evidence="4">Heat-shock protein, putative</fullName>
    </submittedName>
</protein>
<dbReference type="InterPro" id="IPR031107">
    <property type="entry name" value="Small_HSP"/>
</dbReference>
<comment type="similarity">
    <text evidence="2">Belongs to the small heat shock protein (HSP20) family.</text>
</comment>
<dbReference type="InterPro" id="IPR002068">
    <property type="entry name" value="A-crystallin/Hsp20_dom"/>
</dbReference>
<dbReference type="eggNOG" id="KOG0710">
    <property type="taxonomic scope" value="Eukaryota"/>
</dbReference>
<dbReference type="Gene3D" id="2.60.40.790">
    <property type="match status" value="1"/>
</dbReference>
<dbReference type="STRING" id="3988.B9SN53"/>
<dbReference type="PANTHER" id="PTHR11527">
    <property type="entry name" value="HEAT-SHOCK PROTEIN 20 FAMILY MEMBER"/>
    <property type="match status" value="1"/>
</dbReference>
<dbReference type="InParanoid" id="B9SN53"/>
<dbReference type="GO" id="GO:0042542">
    <property type="term" value="P:response to hydrogen peroxide"/>
    <property type="evidence" value="ECO:0000318"/>
    <property type="project" value="GO_Central"/>
</dbReference>
<dbReference type="GO" id="GO:0009408">
    <property type="term" value="P:response to heat"/>
    <property type="evidence" value="ECO:0000318"/>
    <property type="project" value="GO_Central"/>
</dbReference>
<dbReference type="GO" id="GO:0009651">
    <property type="term" value="P:response to salt stress"/>
    <property type="evidence" value="ECO:0000318"/>
    <property type="project" value="GO_Central"/>
</dbReference>
<dbReference type="GO" id="GO:0051259">
    <property type="term" value="P:protein complex oligomerization"/>
    <property type="evidence" value="ECO:0000318"/>
    <property type="project" value="GO_Central"/>
</dbReference>
<sequence length="105" mass="11770">MASSIIPSFFCSQRIWDPFDGLFTSTLANVPSSACKTSAFVNARIDWRETPEAHIFKADLPGLKKEVVKVEVEQGRKSYKLVERGRKSRSRMTSGIELKEAVASF</sequence>
<accession>B9SN53</accession>
<reference evidence="5" key="1">
    <citation type="journal article" date="2010" name="Nat. Biotechnol.">
        <title>Draft genome sequence of the oilseed species Ricinus communis.</title>
        <authorList>
            <person name="Chan A.P."/>
            <person name="Crabtree J."/>
            <person name="Zhao Q."/>
            <person name="Lorenzi H."/>
            <person name="Orvis J."/>
            <person name="Puiu D."/>
            <person name="Melake-Berhan A."/>
            <person name="Jones K.M."/>
            <person name="Redman J."/>
            <person name="Chen G."/>
            <person name="Cahoon E.B."/>
            <person name="Gedil M."/>
            <person name="Stanke M."/>
            <person name="Haas B.J."/>
            <person name="Wortman J.R."/>
            <person name="Fraser-Liggett C.M."/>
            <person name="Ravel J."/>
            <person name="Rabinowicz P.D."/>
        </authorList>
    </citation>
    <scope>NUCLEOTIDE SEQUENCE [LARGE SCALE GENOMIC DNA]</scope>
    <source>
        <strain evidence="5">cv. Hale</strain>
    </source>
</reference>
<gene>
    <name evidence="4" type="ORF">RCOM_0313080</name>
</gene>
<evidence type="ECO:0000313" key="4">
    <source>
        <dbReference type="EMBL" id="EEF34988.1"/>
    </source>
</evidence>
<dbReference type="EMBL" id="EQ974042">
    <property type="protein sequence ID" value="EEF34988.1"/>
    <property type="molecule type" value="Genomic_DNA"/>
</dbReference>
<proteinExistence type="inferred from homology"/>
<dbReference type="GO" id="GO:0051082">
    <property type="term" value="F:unfolded protein binding"/>
    <property type="evidence" value="ECO:0000318"/>
    <property type="project" value="GO_Central"/>
</dbReference>
<evidence type="ECO:0000313" key="5">
    <source>
        <dbReference type="Proteomes" id="UP000008311"/>
    </source>
</evidence>
<keyword evidence="1" id="KW-0346">Stress response</keyword>
<evidence type="ECO:0000259" key="3">
    <source>
        <dbReference type="PROSITE" id="PS01031"/>
    </source>
</evidence>
<keyword evidence="5" id="KW-1185">Reference proteome</keyword>
<organism evidence="4 5">
    <name type="scientific">Ricinus communis</name>
    <name type="common">Castor bean</name>
    <dbReference type="NCBI Taxonomy" id="3988"/>
    <lineage>
        <taxon>Eukaryota</taxon>
        <taxon>Viridiplantae</taxon>
        <taxon>Streptophyta</taxon>
        <taxon>Embryophyta</taxon>
        <taxon>Tracheophyta</taxon>
        <taxon>Spermatophyta</taxon>
        <taxon>Magnoliopsida</taxon>
        <taxon>eudicotyledons</taxon>
        <taxon>Gunneridae</taxon>
        <taxon>Pentapetalae</taxon>
        <taxon>rosids</taxon>
        <taxon>fabids</taxon>
        <taxon>Malpighiales</taxon>
        <taxon>Euphorbiaceae</taxon>
        <taxon>Acalyphoideae</taxon>
        <taxon>Acalypheae</taxon>
        <taxon>Ricinus</taxon>
    </lineage>
</organism>
<dbReference type="InterPro" id="IPR008978">
    <property type="entry name" value="HSP20-like_chaperone"/>
</dbReference>
<dbReference type="GO" id="GO:0006457">
    <property type="term" value="P:protein folding"/>
    <property type="evidence" value="ECO:0000318"/>
    <property type="project" value="GO_Central"/>
</dbReference>
<evidence type="ECO:0000256" key="1">
    <source>
        <dbReference type="ARBA" id="ARBA00023016"/>
    </source>
</evidence>
<dbReference type="SUPFAM" id="SSF49764">
    <property type="entry name" value="HSP20-like chaperones"/>
    <property type="match status" value="1"/>
</dbReference>
<name>B9SN53_RICCO</name>